<dbReference type="AlphaFoldDB" id="A0AAE0I8W1"/>
<sequence length="76" mass="8296">MLRLLPVAITTRAPRYLVAQTPRVRRMAADSQLDPLSQYPALVCLPPAVATTPRGPIRIGGRNHGFIESRGLGCLF</sequence>
<reference evidence="1" key="1">
    <citation type="journal article" date="2023" name="Mol. Phylogenet. Evol.">
        <title>Genome-scale phylogeny and comparative genomics of the fungal order Sordariales.</title>
        <authorList>
            <person name="Hensen N."/>
            <person name="Bonometti L."/>
            <person name="Westerberg I."/>
            <person name="Brannstrom I.O."/>
            <person name="Guillou S."/>
            <person name="Cros-Aarteil S."/>
            <person name="Calhoun S."/>
            <person name="Haridas S."/>
            <person name="Kuo A."/>
            <person name="Mondo S."/>
            <person name="Pangilinan J."/>
            <person name="Riley R."/>
            <person name="LaButti K."/>
            <person name="Andreopoulos B."/>
            <person name="Lipzen A."/>
            <person name="Chen C."/>
            <person name="Yan M."/>
            <person name="Daum C."/>
            <person name="Ng V."/>
            <person name="Clum A."/>
            <person name="Steindorff A."/>
            <person name="Ohm R.A."/>
            <person name="Martin F."/>
            <person name="Silar P."/>
            <person name="Natvig D.O."/>
            <person name="Lalanne C."/>
            <person name="Gautier V."/>
            <person name="Ament-Velasquez S.L."/>
            <person name="Kruys A."/>
            <person name="Hutchinson M.I."/>
            <person name="Powell A.J."/>
            <person name="Barry K."/>
            <person name="Miller A.N."/>
            <person name="Grigoriev I.V."/>
            <person name="Debuchy R."/>
            <person name="Gladieux P."/>
            <person name="Hiltunen Thoren M."/>
            <person name="Johannesson H."/>
        </authorList>
    </citation>
    <scope>NUCLEOTIDE SEQUENCE</scope>
    <source>
        <strain evidence="1">SMH4131-1</strain>
    </source>
</reference>
<comment type="caution">
    <text evidence="1">The sequence shown here is derived from an EMBL/GenBank/DDBJ whole genome shotgun (WGS) entry which is preliminary data.</text>
</comment>
<dbReference type="EMBL" id="JAUEPO010000006">
    <property type="protein sequence ID" value="KAK3319851.1"/>
    <property type="molecule type" value="Genomic_DNA"/>
</dbReference>
<keyword evidence="2" id="KW-1185">Reference proteome</keyword>
<evidence type="ECO:0000313" key="2">
    <source>
        <dbReference type="Proteomes" id="UP001286456"/>
    </source>
</evidence>
<name>A0AAE0I8W1_9PEZI</name>
<evidence type="ECO:0000313" key="1">
    <source>
        <dbReference type="EMBL" id="KAK3319851.1"/>
    </source>
</evidence>
<gene>
    <name evidence="1" type="ORF">B0T19DRAFT_433190</name>
</gene>
<organism evidence="1 2">
    <name type="scientific">Cercophora scortea</name>
    <dbReference type="NCBI Taxonomy" id="314031"/>
    <lineage>
        <taxon>Eukaryota</taxon>
        <taxon>Fungi</taxon>
        <taxon>Dikarya</taxon>
        <taxon>Ascomycota</taxon>
        <taxon>Pezizomycotina</taxon>
        <taxon>Sordariomycetes</taxon>
        <taxon>Sordariomycetidae</taxon>
        <taxon>Sordariales</taxon>
        <taxon>Lasiosphaeriaceae</taxon>
        <taxon>Cercophora</taxon>
    </lineage>
</organism>
<protein>
    <submittedName>
        <fullName evidence="1">Uncharacterized protein</fullName>
    </submittedName>
</protein>
<reference evidence="1" key="2">
    <citation type="submission" date="2023-06" db="EMBL/GenBank/DDBJ databases">
        <authorList>
            <consortium name="Lawrence Berkeley National Laboratory"/>
            <person name="Haridas S."/>
            <person name="Hensen N."/>
            <person name="Bonometti L."/>
            <person name="Westerberg I."/>
            <person name="Brannstrom I.O."/>
            <person name="Guillou S."/>
            <person name="Cros-Aarteil S."/>
            <person name="Calhoun S."/>
            <person name="Kuo A."/>
            <person name="Mondo S."/>
            <person name="Pangilinan J."/>
            <person name="Riley R."/>
            <person name="Labutti K."/>
            <person name="Andreopoulos B."/>
            <person name="Lipzen A."/>
            <person name="Chen C."/>
            <person name="Yanf M."/>
            <person name="Daum C."/>
            <person name="Ng V."/>
            <person name="Clum A."/>
            <person name="Steindorff A."/>
            <person name="Ohm R."/>
            <person name="Martin F."/>
            <person name="Silar P."/>
            <person name="Natvig D."/>
            <person name="Lalanne C."/>
            <person name="Gautier V."/>
            <person name="Ament-Velasquez S.L."/>
            <person name="Kruys A."/>
            <person name="Hutchinson M.I."/>
            <person name="Powell A.J."/>
            <person name="Barry K."/>
            <person name="Miller A.N."/>
            <person name="Grigoriev I.V."/>
            <person name="Debuchy R."/>
            <person name="Gladieux P."/>
            <person name="Thoren M.H."/>
            <person name="Johannesson H."/>
        </authorList>
    </citation>
    <scope>NUCLEOTIDE SEQUENCE</scope>
    <source>
        <strain evidence="1">SMH4131-1</strain>
    </source>
</reference>
<proteinExistence type="predicted"/>
<accession>A0AAE0I8W1</accession>
<dbReference type="Proteomes" id="UP001286456">
    <property type="component" value="Unassembled WGS sequence"/>
</dbReference>